<organism evidence="5 6">
    <name type="scientific">Nocardioides piscis</name>
    <dbReference type="NCBI Taxonomy" id="2714938"/>
    <lineage>
        <taxon>Bacteria</taxon>
        <taxon>Bacillati</taxon>
        <taxon>Actinomycetota</taxon>
        <taxon>Actinomycetes</taxon>
        <taxon>Propionibacteriales</taxon>
        <taxon>Nocardioidaceae</taxon>
        <taxon>Nocardioides</taxon>
    </lineage>
</organism>
<dbReference type="PANTHER" id="PTHR30055">
    <property type="entry name" value="HTH-TYPE TRANSCRIPTIONAL REGULATOR RUTR"/>
    <property type="match status" value="1"/>
</dbReference>
<dbReference type="Gene3D" id="1.10.357.10">
    <property type="entry name" value="Tetracycline Repressor, domain 2"/>
    <property type="match status" value="1"/>
</dbReference>
<dbReference type="EMBL" id="CP049866">
    <property type="protein sequence ID" value="QIK74715.1"/>
    <property type="molecule type" value="Genomic_DNA"/>
</dbReference>
<accession>A0A6G7YD37</accession>
<dbReference type="PANTHER" id="PTHR30055:SF146">
    <property type="entry name" value="HTH-TYPE TRANSCRIPTIONAL DUAL REGULATOR CECR"/>
    <property type="match status" value="1"/>
</dbReference>
<sequence length="197" mass="21100">MTATERRIRAAAMRLFAERGHADLSISDLAAEAGVARGTLYRNVGSMDALFDQVRGDLAVELHQANVEVMDAAGITDPPRRLAVGMRILVRGAHEDPPLGRFLARFALTDESLRSMVAGPPMADVEAGIKAGRYTISADRDLSIASLIMGATVSAIWMVLEGHQAWRDAGTDAAELVLRALGVDPVEARAISTERLP</sequence>
<evidence type="ECO:0000256" key="1">
    <source>
        <dbReference type="ARBA" id="ARBA00023125"/>
    </source>
</evidence>
<dbReference type="KEGG" id="npi:G7071_04045"/>
<dbReference type="AlphaFoldDB" id="A0A6G7YD37"/>
<keyword evidence="3" id="KW-0812">Transmembrane</keyword>
<dbReference type="Pfam" id="PF00440">
    <property type="entry name" value="TetR_N"/>
    <property type="match status" value="1"/>
</dbReference>
<dbReference type="SUPFAM" id="SSF46689">
    <property type="entry name" value="Homeodomain-like"/>
    <property type="match status" value="1"/>
</dbReference>
<feature type="domain" description="HTH tetR-type" evidence="4">
    <location>
        <begin position="2"/>
        <end position="62"/>
    </location>
</feature>
<feature type="DNA-binding region" description="H-T-H motif" evidence="2">
    <location>
        <begin position="25"/>
        <end position="44"/>
    </location>
</feature>
<dbReference type="Pfam" id="PF21306">
    <property type="entry name" value="TetR_C_40"/>
    <property type="match status" value="1"/>
</dbReference>
<dbReference type="InterPro" id="IPR001647">
    <property type="entry name" value="HTH_TetR"/>
</dbReference>
<dbReference type="GO" id="GO:0003700">
    <property type="term" value="F:DNA-binding transcription factor activity"/>
    <property type="evidence" value="ECO:0007669"/>
    <property type="project" value="TreeGrafter"/>
</dbReference>
<dbReference type="PRINTS" id="PR00455">
    <property type="entry name" value="HTHTETR"/>
</dbReference>
<reference evidence="5 6" key="1">
    <citation type="submission" date="2020-03" db="EMBL/GenBank/DDBJ databases">
        <title>Nocardioides sp. nov., isolated from fish.</title>
        <authorList>
            <person name="Hyun D.-W."/>
            <person name="Bae J.-W."/>
        </authorList>
    </citation>
    <scope>NUCLEOTIDE SEQUENCE [LARGE SCALE GENOMIC DNA]</scope>
    <source>
        <strain evidence="5 6">HDW12A</strain>
    </source>
</reference>
<dbReference type="InterPro" id="IPR049513">
    <property type="entry name" value="TetR_C_40"/>
</dbReference>
<keyword evidence="3" id="KW-1133">Transmembrane helix</keyword>
<dbReference type="Proteomes" id="UP000502035">
    <property type="component" value="Chromosome"/>
</dbReference>
<dbReference type="PROSITE" id="PS50977">
    <property type="entry name" value="HTH_TETR_2"/>
    <property type="match status" value="1"/>
</dbReference>
<evidence type="ECO:0000256" key="3">
    <source>
        <dbReference type="SAM" id="Phobius"/>
    </source>
</evidence>
<evidence type="ECO:0000313" key="6">
    <source>
        <dbReference type="Proteomes" id="UP000502035"/>
    </source>
</evidence>
<keyword evidence="6" id="KW-1185">Reference proteome</keyword>
<dbReference type="RefSeq" id="WP_166315172.1">
    <property type="nucleotide sequence ID" value="NZ_CP049866.1"/>
</dbReference>
<protein>
    <submittedName>
        <fullName evidence="5">TetR/AcrR family transcriptional regulator</fullName>
    </submittedName>
</protein>
<evidence type="ECO:0000313" key="5">
    <source>
        <dbReference type="EMBL" id="QIK74715.1"/>
    </source>
</evidence>
<dbReference type="GO" id="GO:0000976">
    <property type="term" value="F:transcription cis-regulatory region binding"/>
    <property type="evidence" value="ECO:0007669"/>
    <property type="project" value="TreeGrafter"/>
</dbReference>
<dbReference type="InterPro" id="IPR009057">
    <property type="entry name" value="Homeodomain-like_sf"/>
</dbReference>
<keyword evidence="3" id="KW-0472">Membrane</keyword>
<gene>
    <name evidence="5" type="ORF">G7071_04045</name>
</gene>
<keyword evidence="1 2" id="KW-0238">DNA-binding</keyword>
<evidence type="ECO:0000259" key="4">
    <source>
        <dbReference type="PROSITE" id="PS50977"/>
    </source>
</evidence>
<feature type="transmembrane region" description="Helical" evidence="3">
    <location>
        <begin position="142"/>
        <end position="160"/>
    </location>
</feature>
<dbReference type="InterPro" id="IPR050109">
    <property type="entry name" value="HTH-type_TetR-like_transc_reg"/>
</dbReference>
<evidence type="ECO:0000256" key="2">
    <source>
        <dbReference type="PROSITE-ProRule" id="PRU00335"/>
    </source>
</evidence>
<proteinExistence type="predicted"/>
<name>A0A6G7YD37_9ACTN</name>